<dbReference type="AlphaFoldDB" id="A0A4R6KL57"/>
<gene>
    <name evidence="5" type="ORF">EV643_10295</name>
</gene>
<protein>
    <submittedName>
        <fullName evidence="5">DoxX-like protein</fullName>
    </submittedName>
</protein>
<comment type="caution">
    <text evidence="5">The sequence shown here is derived from an EMBL/GenBank/DDBJ whole genome shotgun (WGS) entry which is preliminary data.</text>
</comment>
<reference evidence="5 6" key="1">
    <citation type="submission" date="2019-03" db="EMBL/GenBank/DDBJ databases">
        <title>Genomic Encyclopedia of Type Strains, Phase III (KMG-III): the genomes of soil and plant-associated and newly described type strains.</title>
        <authorList>
            <person name="Whitman W."/>
        </authorList>
    </citation>
    <scope>NUCLEOTIDE SEQUENCE [LARGE SCALE GENOMIC DNA]</scope>
    <source>
        <strain evidence="5 6">VKM Ac-2527</strain>
    </source>
</reference>
<comment type="subcellular location">
    <subcellularLocation>
        <location evidence="1">Membrane</location>
        <topology evidence="1">Multi-pass membrane protein</topology>
    </subcellularLocation>
</comment>
<evidence type="ECO:0000313" key="5">
    <source>
        <dbReference type="EMBL" id="TDO52258.1"/>
    </source>
</evidence>
<dbReference type="GO" id="GO:0016020">
    <property type="term" value="C:membrane"/>
    <property type="evidence" value="ECO:0007669"/>
    <property type="project" value="UniProtKB-SubCell"/>
</dbReference>
<evidence type="ECO:0000256" key="2">
    <source>
        <dbReference type="ARBA" id="ARBA00022692"/>
    </source>
</evidence>
<sequence>MTVVRALARPLLSAIFIVQGANSIRNPEPLVPKAQPIADRLVPLAKRVAPAPVGDRIPESTANLVRLNGAAQVLAGLALASGKGRRLGATVLAVSLAPTTVAGHPFWREKDKLDRNTQMIQFMKNLGLLGGLLLAAVDTEGQPGLAWRATHGVQAAKRETKRGAKLAKRETKQLAKAAKRETRLAAHAARAELHLG</sequence>
<organism evidence="5 6">
    <name type="scientific">Kribbella caucasensis</name>
    <dbReference type="NCBI Taxonomy" id="2512215"/>
    <lineage>
        <taxon>Bacteria</taxon>
        <taxon>Bacillati</taxon>
        <taxon>Actinomycetota</taxon>
        <taxon>Actinomycetes</taxon>
        <taxon>Propionibacteriales</taxon>
        <taxon>Kribbellaceae</taxon>
        <taxon>Kribbella</taxon>
    </lineage>
</organism>
<evidence type="ECO:0000256" key="3">
    <source>
        <dbReference type="ARBA" id="ARBA00022989"/>
    </source>
</evidence>
<dbReference type="InterPro" id="IPR032808">
    <property type="entry name" value="DoxX"/>
</dbReference>
<evidence type="ECO:0000313" key="6">
    <source>
        <dbReference type="Proteomes" id="UP000295388"/>
    </source>
</evidence>
<keyword evidence="6" id="KW-1185">Reference proteome</keyword>
<dbReference type="Proteomes" id="UP000295388">
    <property type="component" value="Unassembled WGS sequence"/>
</dbReference>
<dbReference type="OrthoDB" id="329282at2"/>
<dbReference type="Pfam" id="PF07681">
    <property type="entry name" value="DoxX"/>
    <property type="match status" value="1"/>
</dbReference>
<evidence type="ECO:0000256" key="4">
    <source>
        <dbReference type="ARBA" id="ARBA00023136"/>
    </source>
</evidence>
<accession>A0A4R6KL57</accession>
<dbReference type="RefSeq" id="WP_133798706.1">
    <property type="nucleotide sequence ID" value="NZ_SNWQ01000002.1"/>
</dbReference>
<evidence type="ECO:0000256" key="1">
    <source>
        <dbReference type="ARBA" id="ARBA00004141"/>
    </source>
</evidence>
<proteinExistence type="predicted"/>
<dbReference type="EMBL" id="SNWQ01000002">
    <property type="protein sequence ID" value="TDO52258.1"/>
    <property type="molecule type" value="Genomic_DNA"/>
</dbReference>
<keyword evidence="2" id="KW-0812">Transmembrane</keyword>
<keyword evidence="4" id="KW-0472">Membrane</keyword>
<keyword evidence="3" id="KW-1133">Transmembrane helix</keyword>
<name>A0A4R6KL57_9ACTN</name>